<dbReference type="GO" id="GO:0045437">
    <property type="term" value="F:uridine nucleosidase activity"/>
    <property type="evidence" value="ECO:0007669"/>
    <property type="project" value="UniProtKB-ARBA"/>
</dbReference>
<dbReference type="EMBL" id="CP011366">
    <property type="protein sequence ID" value="AKG73860.1"/>
    <property type="molecule type" value="Genomic_DNA"/>
</dbReference>
<gene>
    <name evidence="4" type="primary">rihB</name>
    <name evidence="4" type="ORF">AAT16_06235</name>
    <name evidence="5" type="ORF">SAMN05216235_0487</name>
</gene>
<name>A0A0F7D498_9STAP</name>
<dbReference type="AlphaFoldDB" id="A0A0F7D498"/>
<proteinExistence type="predicted"/>
<dbReference type="CDD" id="cd02651">
    <property type="entry name" value="nuc_hydro_IU_UC_XIUA"/>
    <property type="match status" value="1"/>
</dbReference>
<organism evidence="5 7">
    <name type="scientific">Salinicoccus halodurans</name>
    <dbReference type="NCBI Taxonomy" id="407035"/>
    <lineage>
        <taxon>Bacteria</taxon>
        <taxon>Bacillati</taxon>
        <taxon>Bacillota</taxon>
        <taxon>Bacilli</taxon>
        <taxon>Bacillales</taxon>
        <taxon>Staphylococcaceae</taxon>
        <taxon>Salinicoccus</taxon>
    </lineage>
</organism>
<keyword evidence="2" id="KW-0326">Glycosidase</keyword>
<sequence length="313" mass="34121">MGKRNVILDCDPGHDDAIAIIIAASKRSHLNILGITTVAGNVAVEKNTVNALKICELLDLDVPVYKGSQRPMVKQSEIAPEIHGETGMDGPALPEPMKTHEDQHAVDFIIETVKSSKEKVTLVPTGPLTNIAMALVKAPEIKENIEEVVLMGGGTFGNWSPAAEFNIYVDAEAAQVVFESGVPITMFGLDVTHQVIADSAVQERFNKLDNKVAVFVSELLEFFGAAYKDHFGFEGGPIHDACTTMYLLEPEVFGTCRVNVSVETKGEFTYGMTAVDLLGTTGLEPNTLFAESVDQERFWNLFEEILISYDEAL</sequence>
<keyword evidence="6" id="KW-1185">Reference proteome</keyword>
<dbReference type="Proteomes" id="UP000034029">
    <property type="component" value="Chromosome"/>
</dbReference>
<dbReference type="Gene3D" id="3.90.245.10">
    <property type="entry name" value="Ribonucleoside hydrolase-like"/>
    <property type="match status" value="1"/>
</dbReference>
<evidence type="ECO:0000256" key="1">
    <source>
        <dbReference type="ARBA" id="ARBA00022801"/>
    </source>
</evidence>
<dbReference type="InterPro" id="IPR036452">
    <property type="entry name" value="Ribo_hydro-like"/>
</dbReference>
<accession>A0A0F7D498</accession>
<dbReference type="Pfam" id="PF01156">
    <property type="entry name" value="IU_nuc_hydro"/>
    <property type="match status" value="1"/>
</dbReference>
<dbReference type="PANTHER" id="PTHR12304">
    <property type="entry name" value="INOSINE-URIDINE PREFERRING NUCLEOSIDE HYDROLASE"/>
    <property type="match status" value="1"/>
</dbReference>
<evidence type="ECO:0000313" key="7">
    <source>
        <dbReference type="Proteomes" id="UP000183090"/>
    </source>
</evidence>
<dbReference type="Proteomes" id="UP000183090">
    <property type="component" value="Unassembled WGS sequence"/>
</dbReference>
<dbReference type="InterPro" id="IPR015910">
    <property type="entry name" value="I/U_nuclsd_hydro_CS"/>
</dbReference>
<dbReference type="GO" id="GO:0008477">
    <property type="term" value="F:purine nucleosidase activity"/>
    <property type="evidence" value="ECO:0007669"/>
    <property type="project" value="TreeGrafter"/>
</dbReference>
<reference evidence="5 7" key="3">
    <citation type="submission" date="2016-10" db="EMBL/GenBank/DDBJ databases">
        <authorList>
            <person name="Varghese N."/>
            <person name="Submissions S."/>
        </authorList>
    </citation>
    <scope>NUCLEOTIDE SEQUENCE [LARGE SCALE GENOMIC DNA]</scope>
    <source>
        <strain evidence="5 7">CGMCC 1.6501</strain>
    </source>
</reference>
<dbReference type="PANTHER" id="PTHR12304:SF4">
    <property type="entry name" value="URIDINE NUCLEOSIDASE"/>
    <property type="match status" value="1"/>
</dbReference>
<evidence type="ECO:0000256" key="2">
    <source>
        <dbReference type="ARBA" id="ARBA00023295"/>
    </source>
</evidence>
<dbReference type="InterPro" id="IPR001910">
    <property type="entry name" value="Inosine/uridine_hydrolase_dom"/>
</dbReference>
<dbReference type="EMBL" id="FOTB01000001">
    <property type="protein sequence ID" value="SFK56924.1"/>
    <property type="molecule type" value="Genomic_DNA"/>
</dbReference>
<dbReference type="PROSITE" id="PS01247">
    <property type="entry name" value="IUNH"/>
    <property type="match status" value="1"/>
</dbReference>
<reference evidence="6" key="2">
    <citation type="submission" date="2015-04" db="EMBL/GenBank/DDBJ databases">
        <title>Complete genome sequence of Salinicoccus halodurans strain H3B36, isolated from the Qaidam basin of China.</title>
        <authorList>
            <person name="Ma Y."/>
            <person name="Jiang K."/>
            <person name="Xue Y."/>
        </authorList>
    </citation>
    <scope>NUCLEOTIDE SEQUENCE [LARGE SCALE GENOMIC DNA]</scope>
    <source>
        <strain evidence="6">H3B36</strain>
    </source>
</reference>
<dbReference type="OrthoDB" id="9797882at2"/>
<dbReference type="KEGG" id="shv:AAT16_06235"/>
<evidence type="ECO:0000313" key="5">
    <source>
        <dbReference type="EMBL" id="SFK56924.1"/>
    </source>
</evidence>
<evidence type="ECO:0000313" key="4">
    <source>
        <dbReference type="EMBL" id="AKG73860.1"/>
    </source>
</evidence>
<feature type="domain" description="Inosine/uridine-preferring nucleoside hydrolase" evidence="3">
    <location>
        <begin position="6"/>
        <end position="300"/>
    </location>
</feature>
<dbReference type="GO" id="GO:0006152">
    <property type="term" value="P:purine nucleoside catabolic process"/>
    <property type="evidence" value="ECO:0007669"/>
    <property type="project" value="TreeGrafter"/>
</dbReference>
<dbReference type="InterPro" id="IPR023186">
    <property type="entry name" value="IUNH"/>
</dbReference>
<dbReference type="SUPFAM" id="SSF53590">
    <property type="entry name" value="Nucleoside hydrolase"/>
    <property type="match status" value="1"/>
</dbReference>
<evidence type="ECO:0000313" key="6">
    <source>
        <dbReference type="Proteomes" id="UP000034029"/>
    </source>
</evidence>
<protein>
    <submittedName>
        <fullName evidence="5">Inosine-uridine nucleoside N-ribohydrolase</fullName>
    </submittedName>
    <submittedName>
        <fullName evidence="4">Ribonucleoside hydrolase</fullName>
    </submittedName>
</protein>
<evidence type="ECO:0000259" key="3">
    <source>
        <dbReference type="Pfam" id="PF01156"/>
    </source>
</evidence>
<keyword evidence="1 4" id="KW-0378">Hydrolase</keyword>
<dbReference type="GO" id="GO:0005829">
    <property type="term" value="C:cytosol"/>
    <property type="evidence" value="ECO:0007669"/>
    <property type="project" value="TreeGrafter"/>
</dbReference>
<dbReference type="RefSeq" id="WP_046790048.1">
    <property type="nucleotide sequence ID" value="NZ_CP011366.1"/>
</dbReference>
<reference evidence="4 6" key="1">
    <citation type="journal article" date="2015" name="Int. J. Syst. Evol. Microbiol.">
        <title>Complete genome sequence of Salinicoccus halodurans H3B36, isolated from the Qaidam Basin in China.</title>
        <authorList>
            <person name="Jiang K."/>
            <person name="Xue Y."/>
            <person name="Ma Y."/>
        </authorList>
    </citation>
    <scope>NUCLEOTIDE SEQUENCE [LARGE SCALE GENOMIC DNA]</scope>
    <source>
        <strain evidence="4 6">H3B36</strain>
    </source>
</reference>